<dbReference type="OrthoDB" id="419537at2759"/>
<evidence type="ECO:0000256" key="9">
    <source>
        <dbReference type="ARBA" id="ARBA00044613"/>
    </source>
</evidence>
<dbReference type="SUPFAM" id="SSF53067">
    <property type="entry name" value="Actin-like ATPase domain"/>
    <property type="match status" value="2"/>
</dbReference>
<dbReference type="Gene3D" id="3.30.420.40">
    <property type="match status" value="1"/>
</dbReference>
<proteinExistence type="inferred from homology"/>
<dbReference type="GO" id="GO:0005829">
    <property type="term" value="C:cytosol"/>
    <property type="evidence" value="ECO:0000318"/>
    <property type="project" value="GO_Central"/>
</dbReference>
<evidence type="ECO:0000256" key="6">
    <source>
        <dbReference type="ARBA" id="ARBA00022777"/>
    </source>
</evidence>
<comment type="catalytic activity">
    <reaction evidence="9">
        <text>a D-hexose + ATP = a D-hexose 6-phosphate + ADP + H(+)</text>
        <dbReference type="Rhea" id="RHEA:22740"/>
        <dbReference type="ChEBI" id="CHEBI:4194"/>
        <dbReference type="ChEBI" id="CHEBI:15378"/>
        <dbReference type="ChEBI" id="CHEBI:30616"/>
        <dbReference type="ChEBI" id="CHEBI:229467"/>
        <dbReference type="ChEBI" id="CHEBI:456216"/>
        <dbReference type="EC" id="2.7.1.1"/>
    </reaction>
    <physiologicalReaction direction="left-to-right" evidence="9">
        <dbReference type="Rhea" id="RHEA:22741"/>
    </physiologicalReaction>
</comment>
<comment type="similarity">
    <text evidence="3 11">Belongs to the hexokinase family.</text>
</comment>
<dbReference type="AlphaFoldDB" id="A9SJG4"/>
<dbReference type="RefSeq" id="XP_024368249.1">
    <property type="nucleotide sequence ID" value="XM_024512481.2"/>
</dbReference>
<dbReference type="InterPro" id="IPR022672">
    <property type="entry name" value="Hexokinase_N"/>
</dbReference>
<dbReference type="EnsemblPlants" id="Pp3c2_11350V3.2">
    <property type="protein sequence ID" value="Pp3c2_11350V3.2"/>
    <property type="gene ID" value="Pp3c2_11350"/>
</dbReference>
<dbReference type="GO" id="GO:0051156">
    <property type="term" value="P:glucose 6-phosphate metabolic process"/>
    <property type="evidence" value="ECO:0000318"/>
    <property type="project" value="GO_Central"/>
</dbReference>
<evidence type="ECO:0000256" key="3">
    <source>
        <dbReference type="ARBA" id="ARBA00009225"/>
    </source>
</evidence>
<organism evidence="14">
    <name type="scientific">Physcomitrium patens</name>
    <name type="common">Spreading-leaved earth moss</name>
    <name type="synonym">Physcomitrella patens</name>
    <dbReference type="NCBI Taxonomy" id="3218"/>
    <lineage>
        <taxon>Eukaryota</taxon>
        <taxon>Viridiplantae</taxon>
        <taxon>Streptophyta</taxon>
        <taxon>Embryophyta</taxon>
        <taxon>Bryophyta</taxon>
        <taxon>Bryophytina</taxon>
        <taxon>Bryopsida</taxon>
        <taxon>Funariidae</taxon>
        <taxon>Funariales</taxon>
        <taxon>Funariaceae</taxon>
        <taxon>Physcomitrium</taxon>
    </lineage>
</organism>
<keyword evidence="5 11" id="KW-0547">Nucleotide-binding</keyword>
<dbReference type="Gene3D" id="3.40.367.20">
    <property type="match status" value="1"/>
</dbReference>
<dbReference type="Pfam" id="PF03727">
    <property type="entry name" value="Hexokinase_2"/>
    <property type="match status" value="1"/>
</dbReference>
<dbReference type="HOGENOM" id="CLU_014393_3_2_1"/>
<dbReference type="STRING" id="3218.A9SJG4"/>
<dbReference type="BRENDA" id="2.7.1.1">
    <property type="organism ID" value="4802"/>
</dbReference>
<dbReference type="PANTHER" id="PTHR19443:SF16">
    <property type="entry name" value="HEXOKINASE TYPE 1-RELATED"/>
    <property type="match status" value="1"/>
</dbReference>
<dbReference type="CDD" id="cd24020">
    <property type="entry name" value="ASKHA_NBD_HK_plant"/>
    <property type="match status" value="1"/>
</dbReference>
<dbReference type="PANTHER" id="PTHR19443">
    <property type="entry name" value="HEXOKINASE"/>
    <property type="match status" value="1"/>
</dbReference>
<gene>
    <name evidence="15" type="primary">LOC112278758</name>
    <name evidence="14" type="ORF">PHYPA_002539</name>
</gene>
<dbReference type="Proteomes" id="UP000006727">
    <property type="component" value="Chromosome 2"/>
</dbReference>
<evidence type="ECO:0000313" key="14">
    <source>
        <dbReference type="EMBL" id="PNR59747.1"/>
    </source>
</evidence>
<dbReference type="InterPro" id="IPR001312">
    <property type="entry name" value="Hexokinase"/>
</dbReference>
<dbReference type="GeneID" id="112278758"/>
<dbReference type="GO" id="GO:0001678">
    <property type="term" value="P:intracellular glucose homeostasis"/>
    <property type="evidence" value="ECO:0000318"/>
    <property type="project" value="GO_Central"/>
</dbReference>
<evidence type="ECO:0000259" key="13">
    <source>
        <dbReference type="Pfam" id="PF03727"/>
    </source>
</evidence>
<dbReference type="Gramene" id="Pp3c2_11350V3.6">
    <property type="protein sequence ID" value="Pp3c2_11350V3.6"/>
    <property type="gene ID" value="Pp3c2_11350"/>
</dbReference>
<dbReference type="UniPathway" id="UPA00242"/>
<dbReference type="Pfam" id="PF00349">
    <property type="entry name" value="Hexokinase_1"/>
    <property type="match status" value="1"/>
</dbReference>
<comment type="catalytic activity">
    <reaction evidence="10">
        <text>D-fructose + ATP = D-fructose 6-phosphate + ADP + H(+)</text>
        <dbReference type="Rhea" id="RHEA:16125"/>
        <dbReference type="ChEBI" id="CHEBI:15378"/>
        <dbReference type="ChEBI" id="CHEBI:30616"/>
        <dbReference type="ChEBI" id="CHEBI:37721"/>
        <dbReference type="ChEBI" id="CHEBI:61527"/>
        <dbReference type="ChEBI" id="CHEBI:456216"/>
        <dbReference type="EC" id="2.7.1.1"/>
    </reaction>
    <physiologicalReaction direction="left-to-right" evidence="10">
        <dbReference type="Rhea" id="RHEA:16126"/>
    </physiologicalReaction>
</comment>
<keyword evidence="6 11" id="KW-0418">Kinase</keyword>
<dbReference type="PaxDb" id="3218-PP1S84_294V6.1"/>
<accession>A9SJG4</accession>
<evidence type="ECO:0000256" key="2">
    <source>
        <dbReference type="ARBA" id="ARBA00005028"/>
    </source>
</evidence>
<dbReference type="FunFam" id="3.30.420.40:FF:000034">
    <property type="entry name" value="Phosphotransferase"/>
    <property type="match status" value="1"/>
</dbReference>
<reference evidence="14 16" key="2">
    <citation type="journal article" date="2018" name="Plant J.">
        <title>The Physcomitrella patens chromosome-scale assembly reveals moss genome structure and evolution.</title>
        <authorList>
            <person name="Lang D."/>
            <person name="Ullrich K.K."/>
            <person name="Murat F."/>
            <person name="Fuchs J."/>
            <person name="Jenkins J."/>
            <person name="Haas F.B."/>
            <person name="Piednoel M."/>
            <person name="Gundlach H."/>
            <person name="Van Bel M."/>
            <person name="Meyberg R."/>
            <person name="Vives C."/>
            <person name="Morata J."/>
            <person name="Symeonidi A."/>
            <person name="Hiss M."/>
            <person name="Muchero W."/>
            <person name="Kamisugi Y."/>
            <person name="Saleh O."/>
            <person name="Blanc G."/>
            <person name="Decker E.L."/>
            <person name="van Gessel N."/>
            <person name="Grimwood J."/>
            <person name="Hayes R.D."/>
            <person name="Graham S.W."/>
            <person name="Gunter L.E."/>
            <person name="McDaniel S.F."/>
            <person name="Hoernstein S.N.W."/>
            <person name="Larsson A."/>
            <person name="Li F.W."/>
            <person name="Perroud P.F."/>
            <person name="Phillips J."/>
            <person name="Ranjan P."/>
            <person name="Rokshar D.S."/>
            <person name="Rothfels C.J."/>
            <person name="Schneider L."/>
            <person name="Shu S."/>
            <person name="Stevenson D.W."/>
            <person name="Thummler F."/>
            <person name="Tillich M."/>
            <person name="Villarreal Aguilar J.C."/>
            <person name="Widiez T."/>
            <person name="Wong G.K."/>
            <person name="Wymore A."/>
            <person name="Zhang Y."/>
            <person name="Zimmer A.D."/>
            <person name="Quatrano R.S."/>
            <person name="Mayer K.F.X."/>
            <person name="Goodstein D."/>
            <person name="Casacuberta J.M."/>
            <person name="Vandepoele K."/>
            <person name="Reski R."/>
            <person name="Cuming A.C."/>
            <person name="Tuskan G.A."/>
            <person name="Maumus F."/>
            <person name="Salse J."/>
            <person name="Schmutz J."/>
            <person name="Rensing S.A."/>
        </authorList>
    </citation>
    <scope>NUCLEOTIDE SEQUENCE [LARGE SCALE GENOMIC DNA]</scope>
    <source>
        <strain evidence="15 16">cv. Gransden 2004</strain>
    </source>
</reference>
<evidence type="ECO:0000259" key="12">
    <source>
        <dbReference type="Pfam" id="PF00349"/>
    </source>
</evidence>
<comment type="pathway">
    <text evidence="2">Carbohydrate metabolism; hexose metabolism.</text>
</comment>
<reference evidence="15" key="3">
    <citation type="submission" date="2020-12" db="UniProtKB">
        <authorList>
            <consortium name="EnsemblPlants"/>
        </authorList>
    </citation>
    <scope>IDENTIFICATION</scope>
</reference>
<evidence type="ECO:0000256" key="10">
    <source>
        <dbReference type="ARBA" id="ARBA00047905"/>
    </source>
</evidence>
<keyword evidence="16" id="KW-1185">Reference proteome</keyword>
<dbReference type="GO" id="GO:0008865">
    <property type="term" value="F:fructokinase activity"/>
    <property type="evidence" value="ECO:0000318"/>
    <property type="project" value="GO_Central"/>
</dbReference>
<keyword evidence="7 11" id="KW-0067">ATP-binding</keyword>
<dbReference type="Gramene" id="Pp3c2_11350V3.2">
    <property type="protein sequence ID" value="Pp3c2_11350V3.2"/>
    <property type="gene ID" value="Pp3c2_11350"/>
</dbReference>
<dbReference type="eggNOG" id="KOG1369">
    <property type="taxonomic scope" value="Eukaryota"/>
</dbReference>
<sequence length="522" mass="57471">MSMTVERVSLFSRGAGVTMHGLLSARVQCVRSPWWGLPKVAGATPNANRVVRVHNADRLVHGLRLAAATPLPLLRQVADALVGEMCAGLEEEGGSDQLKMLPSYVENLPTGDEEGLFYAVDLGGTNFRVLRLHLGGKGQVLSQESKEIAIPRELMVGTGKDLFDFIANTLATFVDTEDILLDSKSNKHREAGFAFSFPVRQTSVKSGNVIQWTKGFKIDDAIGKDIVKQFQDAISRSGHDVEISALVNDTVGTLAGGRYNFQEETMIGCILGTGTNACYVERADAVKKWKEALPKSGEMVINLEWGNFRSPWLPRTFADDEVDKESVNPGDQWFEKMVSGMYLGEIVRHMLLRLAEEATLFGDTVPEKLREQQSLETKHVSKIHADISSELQTVATVLHEVLRIHDTTLEQRRIVHSLCDMVGQRGGRLAAAGLYGILKKIGRAGPNKNGFALSRQKKTTVVAMDGGLYEHHHPYRKYMEDALQELVGTNGPYEVFLRLQNDGSGIGAALLAASHSRHRQTE</sequence>
<dbReference type="EnsemblPlants" id="Pp3c2_11350V3.1">
    <property type="protein sequence ID" value="Pp3c2_11350V3.1"/>
    <property type="gene ID" value="Pp3c2_11350"/>
</dbReference>
<evidence type="ECO:0000256" key="7">
    <source>
        <dbReference type="ARBA" id="ARBA00022840"/>
    </source>
</evidence>
<dbReference type="Gramene" id="Pp3c2_11350V3.1">
    <property type="protein sequence ID" value="Pp3c2_11350V3.1"/>
    <property type="gene ID" value="Pp3c2_11350"/>
</dbReference>
<dbReference type="GO" id="GO:0005536">
    <property type="term" value="F:D-glucose binding"/>
    <property type="evidence" value="ECO:0007669"/>
    <property type="project" value="InterPro"/>
</dbReference>
<evidence type="ECO:0000256" key="1">
    <source>
        <dbReference type="ARBA" id="ARBA00004888"/>
    </source>
</evidence>
<comment type="pathway">
    <text evidence="1">Carbohydrate degradation; glycolysis; D-glyceraldehyde 3-phosphate and glycerone phosphate from D-glucose: step 1/4.</text>
</comment>
<name>A9SJG4_PHYPA</name>
<evidence type="ECO:0000313" key="15">
    <source>
        <dbReference type="EnsemblPlants" id="Pp3c2_11350V3.1"/>
    </source>
</evidence>
<dbReference type="GO" id="GO:0004340">
    <property type="term" value="F:glucokinase activity"/>
    <property type="evidence" value="ECO:0000318"/>
    <property type="project" value="GO_Central"/>
</dbReference>
<evidence type="ECO:0000313" key="16">
    <source>
        <dbReference type="Proteomes" id="UP000006727"/>
    </source>
</evidence>
<reference evidence="14 16" key="1">
    <citation type="journal article" date="2008" name="Science">
        <title>The Physcomitrella genome reveals evolutionary insights into the conquest of land by plants.</title>
        <authorList>
            <person name="Rensing S."/>
            <person name="Lang D."/>
            <person name="Zimmer A."/>
            <person name="Terry A."/>
            <person name="Salamov A."/>
            <person name="Shapiro H."/>
            <person name="Nishiyama T."/>
            <person name="Perroud P.-F."/>
            <person name="Lindquist E."/>
            <person name="Kamisugi Y."/>
            <person name="Tanahashi T."/>
            <person name="Sakakibara K."/>
            <person name="Fujita T."/>
            <person name="Oishi K."/>
            <person name="Shin-I T."/>
            <person name="Kuroki Y."/>
            <person name="Toyoda A."/>
            <person name="Suzuki Y."/>
            <person name="Hashimoto A."/>
            <person name="Yamaguchi K."/>
            <person name="Sugano A."/>
            <person name="Kohara Y."/>
            <person name="Fujiyama A."/>
            <person name="Anterola A."/>
            <person name="Aoki S."/>
            <person name="Ashton N."/>
            <person name="Barbazuk W.B."/>
            <person name="Barker E."/>
            <person name="Bennetzen J."/>
            <person name="Bezanilla M."/>
            <person name="Blankenship R."/>
            <person name="Cho S.H."/>
            <person name="Dutcher S."/>
            <person name="Estelle M."/>
            <person name="Fawcett J.A."/>
            <person name="Gundlach H."/>
            <person name="Hanada K."/>
            <person name="Heyl A."/>
            <person name="Hicks K.A."/>
            <person name="Hugh J."/>
            <person name="Lohr M."/>
            <person name="Mayer K."/>
            <person name="Melkozernov A."/>
            <person name="Murata T."/>
            <person name="Nelson D."/>
            <person name="Pils B."/>
            <person name="Prigge M."/>
            <person name="Reiss B."/>
            <person name="Renner T."/>
            <person name="Rombauts S."/>
            <person name="Rushton P."/>
            <person name="Sanderfoot A."/>
            <person name="Schween G."/>
            <person name="Shiu S.-H."/>
            <person name="Stueber K."/>
            <person name="Theodoulou F.L."/>
            <person name="Tu H."/>
            <person name="Van de Peer Y."/>
            <person name="Verrier P.J."/>
            <person name="Waters E."/>
            <person name="Wood A."/>
            <person name="Yang L."/>
            <person name="Cove D."/>
            <person name="Cuming A."/>
            <person name="Hasebe M."/>
            <person name="Lucas S."/>
            <person name="Mishler D.B."/>
            <person name="Reski R."/>
            <person name="Grigoriev I."/>
            <person name="Quatrano R.S."/>
            <person name="Boore J.L."/>
        </authorList>
    </citation>
    <scope>NUCLEOTIDE SEQUENCE [LARGE SCALE GENOMIC DNA]</scope>
    <source>
        <strain evidence="15 16">cv. Gransden 2004</strain>
    </source>
</reference>
<feature type="domain" description="Hexokinase N-terminal" evidence="12">
    <location>
        <begin position="72"/>
        <end position="259"/>
    </location>
</feature>
<dbReference type="PRINTS" id="PR00475">
    <property type="entry name" value="HEXOKINASE"/>
</dbReference>
<evidence type="ECO:0000256" key="11">
    <source>
        <dbReference type="RuleBase" id="RU362007"/>
    </source>
</evidence>
<evidence type="ECO:0000256" key="8">
    <source>
        <dbReference type="ARBA" id="ARBA00023152"/>
    </source>
</evidence>
<dbReference type="InterPro" id="IPR043129">
    <property type="entry name" value="ATPase_NBD"/>
</dbReference>
<dbReference type="GO" id="GO:0006006">
    <property type="term" value="P:glucose metabolic process"/>
    <property type="evidence" value="ECO:0000318"/>
    <property type="project" value="GO_Central"/>
</dbReference>
<evidence type="ECO:0000256" key="5">
    <source>
        <dbReference type="ARBA" id="ARBA00022741"/>
    </source>
</evidence>
<dbReference type="GO" id="GO:0006096">
    <property type="term" value="P:glycolytic process"/>
    <property type="evidence" value="ECO:0000318"/>
    <property type="project" value="GO_Central"/>
</dbReference>
<dbReference type="UniPathway" id="UPA00109">
    <property type="reaction ID" value="UER00180"/>
</dbReference>
<dbReference type="PROSITE" id="PS51748">
    <property type="entry name" value="HEXOKINASE_2"/>
    <property type="match status" value="1"/>
</dbReference>
<protein>
    <recommendedName>
        <fullName evidence="11">Phosphotransferase</fullName>
        <ecNumber evidence="11">2.7.1.-</ecNumber>
    </recommendedName>
</protein>
<dbReference type="EnsemblPlants" id="Pp3c2_11350V3.6">
    <property type="protein sequence ID" value="Pp3c2_11350V3.6"/>
    <property type="gene ID" value="Pp3c2_11350"/>
</dbReference>
<keyword evidence="4 11" id="KW-0808">Transferase</keyword>
<dbReference type="EC" id="2.7.1.-" evidence="11"/>
<evidence type="ECO:0000256" key="4">
    <source>
        <dbReference type="ARBA" id="ARBA00022679"/>
    </source>
</evidence>
<dbReference type="GO" id="GO:0005524">
    <property type="term" value="F:ATP binding"/>
    <property type="evidence" value="ECO:0007669"/>
    <property type="project" value="UniProtKB-UniRule"/>
</dbReference>
<dbReference type="InterPro" id="IPR022673">
    <property type="entry name" value="Hexokinase_C"/>
</dbReference>
<feature type="domain" description="Hexokinase C-terminal" evidence="13">
    <location>
        <begin position="266"/>
        <end position="513"/>
    </location>
</feature>
<dbReference type="EMBL" id="ABEU02000002">
    <property type="protein sequence ID" value="PNR59747.1"/>
    <property type="molecule type" value="Genomic_DNA"/>
</dbReference>
<dbReference type="GO" id="GO:0005739">
    <property type="term" value="C:mitochondrion"/>
    <property type="evidence" value="ECO:0000318"/>
    <property type="project" value="GO_Central"/>
</dbReference>
<keyword evidence="8 11" id="KW-0324">Glycolysis</keyword>